<name>A0A2N3QLK3_9BIFI</name>
<dbReference type="Proteomes" id="UP000233762">
    <property type="component" value="Unassembled WGS sequence"/>
</dbReference>
<keyword evidence="1" id="KW-1133">Transmembrane helix</keyword>
<organism evidence="2 4">
    <name type="scientific">Bifidobacterium pseudolongum subsp. globosum</name>
    <dbReference type="NCBI Taxonomy" id="1690"/>
    <lineage>
        <taxon>Bacteria</taxon>
        <taxon>Bacillati</taxon>
        <taxon>Actinomycetota</taxon>
        <taxon>Actinomycetes</taxon>
        <taxon>Bifidobacteriales</taxon>
        <taxon>Bifidobacteriaceae</taxon>
        <taxon>Bifidobacterium</taxon>
    </lineage>
</organism>
<feature type="transmembrane region" description="Helical" evidence="1">
    <location>
        <begin position="235"/>
        <end position="257"/>
    </location>
</feature>
<feature type="transmembrane region" description="Helical" evidence="1">
    <location>
        <begin position="269"/>
        <end position="294"/>
    </location>
</feature>
<feature type="transmembrane region" description="Helical" evidence="1">
    <location>
        <begin position="306"/>
        <end position="326"/>
    </location>
</feature>
<protein>
    <submittedName>
        <fullName evidence="2">Uncharacterized protein</fullName>
    </submittedName>
</protein>
<gene>
    <name evidence="2" type="ORF">CQR46_0144</name>
    <name evidence="3" type="ORF">CQR50_0150</name>
</gene>
<feature type="transmembrane region" description="Helical" evidence="1">
    <location>
        <begin position="202"/>
        <end position="223"/>
    </location>
</feature>
<proteinExistence type="predicted"/>
<dbReference type="EMBL" id="PCGZ01000001">
    <property type="protein sequence ID" value="PKU92568.1"/>
    <property type="molecule type" value="Genomic_DNA"/>
</dbReference>
<evidence type="ECO:0000313" key="5">
    <source>
        <dbReference type="Proteomes" id="UP000233762"/>
    </source>
</evidence>
<dbReference type="Proteomes" id="UP000233730">
    <property type="component" value="Unassembled WGS sequence"/>
</dbReference>
<dbReference type="AlphaFoldDB" id="A0A2N3QLK3"/>
<accession>A0A2N3QLK3</accession>
<evidence type="ECO:0000313" key="3">
    <source>
        <dbReference type="EMBL" id="PKV04896.1"/>
    </source>
</evidence>
<reference evidence="4 5" key="1">
    <citation type="submission" date="2017-10" db="EMBL/GenBank/DDBJ databases">
        <title>Bifidobacterium genomics.</title>
        <authorList>
            <person name="Lugli G.A."/>
            <person name="Milani C."/>
            <person name="Mancabelli L."/>
        </authorList>
    </citation>
    <scope>NUCLEOTIDE SEQUENCE [LARGE SCALE GENOMIC DNA]</scope>
    <source>
        <strain evidence="3 5">1520B</strain>
        <strain evidence="2 4">1524B</strain>
    </source>
</reference>
<feature type="transmembrane region" description="Helical" evidence="1">
    <location>
        <begin position="85"/>
        <end position="102"/>
    </location>
</feature>
<evidence type="ECO:0000256" key="1">
    <source>
        <dbReference type="SAM" id="Phobius"/>
    </source>
</evidence>
<evidence type="ECO:0000313" key="2">
    <source>
        <dbReference type="EMBL" id="PKU92568.1"/>
    </source>
</evidence>
<dbReference type="EMBL" id="PCHH01000001">
    <property type="protein sequence ID" value="PKV04896.1"/>
    <property type="molecule type" value="Genomic_DNA"/>
</dbReference>
<dbReference type="RefSeq" id="WP_101398147.1">
    <property type="nucleotide sequence ID" value="NZ_PCGZ01000001.1"/>
</dbReference>
<keyword evidence="1" id="KW-0812">Transmembrane</keyword>
<feature type="transmembrane region" description="Helical" evidence="1">
    <location>
        <begin position="148"/>
        <end position="166"/>
    </location>
</feature>
<sequence>MGAYDSRRRVPIKQVYKSLVELQRFSTFRMFRMVGAVTVTTILACVLRLLFNDQEPFSFRIADMLGNDFNHTFQLGEETTSPVDFITAIWGVVVTICLGVAFQNEHYVSDRDAIGDFSGLLMCAALVTAFITGFWLPEMYHTNGAAKTAIITGAGCLLMGWILNYGSQIYITHRTMTHNERARNVDLRQYVQMRALRTRGRWPVWAVAVCAVNALCWLALAGMGGQMGRLRDGGWAAAALFAAALLATVMVLLYAYVRQRFVKAIASRMWGAAAAAALAVVELVVLWYAGALLWVAFTGPQAVRPWVVEAIAVWSLVNVAAARFVICRLAIHPTRALFHDAQFTQKTMQWQHYDLFAQLVDSSPIAQRDLSEYGMNLRLMTVPWRVVHEVLEAGESAVELVPEWAAMFFPQAEEQGVPLVAFTSSELRALICAVRRRHDWRDIAKMNVRALKELVRCADCEQEIVEETLCFYLAIMCDDISYVVSLRRS</sequence>
<keyword evidence="1" id="KW-0472">Membrane</keyword>
<feature type="transmembrane region" description="Helical" evidence="1">
    <location>
        <begin position="33"/>
        <end position="51"/>
    </location>
</feature>
<feature type="transmembrane region" description="Helical" evidence="1">
    <location>
        <begin position="114"/>
        <end position="136"/>
    </location>
</feature>
<evidence type="ECO:0000313" key="4">
    <source>
        <dbReference type="Proteomes" id="UP000233730"/>
    </source>
</evidence>
<comment type="caution">
    <text evidence="2">The sequence shown here is derived from an EMBL/GenBank/DDBJ whole genome shotgun (WGS) entry which is preliminary data.</text>
</comment>